<dbReference type="AlphaFoldDB" id="A0A846YHF1"/>
<dbReference type="InterPro" id="IPR029058">
    <property type="entry name" value="AB_hydrolase_fold"/>
</dbReference>
<organism evidence="1 2">
    <name type="scientific">Nocardia flavorosea</name>
    <dbReference type="NCBI Taxonomy" id="53429"/>
    <lineage>
        <taxon>Bacteria</taxon>
        <taxon>Bacillati</taxon>
        <taxon>Actinomycetota</taxon>
        <taxon>Actinomycetes</taxon>
        <taxon>Mycobacteriales</taxon>
        <taxon>Nocardiaceae</taxon>
        <taxon>Nocardia</taxon>
    </lineage>
</organism>
<dbReference type="Proteomes" id="UP000570678">
    <property type="component" value="Unassembled WGS sequence"/>
</dbReference>
<keyword evidence="2" id="KW-1185">Reference proteome</keyword>
<dbReference type="Gene3D" id="3.40.50.1820">
    <property type="entry name" value="alpha/beta hydrolase"/>
    <property type="match status" value="1"/>
</dbReference>
<dbReference type="EMBL" id="JAAXOT010000006">
    <property type="protein sequence ID" value="NKY57150.1"/>
    <property type="molecule type" value="Genomic_DNA"/>
</dbReference>
<sequence>MVSRDRLRGSRVRSDKRLRRWILRKAGAAGVLVLLIIWSGAVVAAAAPLGTPVLRAPAGEYQELMVPSGMGPIEVQVQWAARGGGSALYVLDGLRAPRDHSQWVSDTDVLRHFAGDDITLVFPVGGHSSFYADWYRPSSTNGQATTYKWETFLTEELPAFLARYGVSRTDNAIVGASMGGGAALTLAAHHRDQFRFAGSFSGFVNPTFPMWNEAVRAAMWDEGRFNVDDMWGPAGDPAWTRHDPTVQAELLRGLPMYISAGNGVPGLPDVPYGAGNTVNAMGLEAMAMTAARIFGDRVASLGIAARVDIGNGTHTWPYWDRAIATARPMILDALGAG</sequence>
<dbReference type="InterPro" id="IPR050583">
    <property type="entry name" value="Mycobacterial_A85_antigen"/>
</dbReference>
<evidence type="ECO:0000313" key="1">
    <source>
        <dbReference type="EMBL" id="NKY57150.1"/>
    </source>
</evidence>
<dbReference type="Pfam" id="PF00756">
    <property type="entry name" value="Esterase"/>
    <property type="match status" value="1"/>
</dbReference>
<dbReference type="InterPro" id="IPR000801">
    <property type="entry name" value="Esterase-like"/>
</dbReference>
<dbReference type="PANTHER" id="PTHR48098">
    <property type="entry name" value="ENTEROCHELIN ESTERASE-RELATED"/>
    <property type="match status" value="1"/>
</dbReference>
<accession>A0A846YHF1</accession>
<reference evidence="1 2" key="1">
    <citation type="submission" date="2020-04" db="EMBL/GenBank/DDBJ databases">
        <title>MicrobeNet Type strains.</title>
        <authorList>
            <person name="Nicholson A.C."/>
        </authorList>
    </citation>
    <scope>NUCLEOTIDE SEQUENCE [LARGE SCALE GENOMIC DNA]</scope>
    <source>
        <strain evidence="1 2">JCM 3332</strain>
    </source>
</reference>
<name>A0A846YHF1_9NOCA</name>
<dbReference type="GO" id="GO:0016747">
    <property type="term" value="F:acyltransferase activity, transferring groups other than amino-acyl groups"/>
    <property type="evidence" value="ECO:0007669"/>
    <property type="project" value="TreeGrafter"/>
</dbReference>
<evidence type="ECO:0000313" key="2">
    <source>
        <dbReference type="Proteomes" id="UP000570678"/>
    </source>
</evidence>
<dbReference type="SUPFAM" id="SSF53474">
    <property type="entry name" value="alpha/beta-Hydrolases"/>
    <property type="match status" value="1"/>
</dbReference>
<protein>
    <submittedName>
        <fullName evidence="1">Esterase family protein</fullName>
    </submittedName>
</protein>
<comment type="caution">
    <text evidence="1">The sequence shown here is derived from an EMBL/GenBank/DDBJ whole genome shotgun (WGS) entry which is preliminary data.</text>
</comment>
<dbReference type="PANTHER" id="PTHR48098:SF1">
    <property type="entry name" value="DIACYLGLYCEROL ACYLTRANSFERASE_MYCOLYLTRANSFERASE AG85A"/>
    <property type="match status" value="1"/>
</dbReference>
<proteinExistence type="predicted"/>
<gene>
    <name evidence="1" type="ORF">HGA15_13480</name>
</gene>